<name>A0A1D8P459_9FLAO</name>
<evidence type="ECO:0000313" key="2">
    <source>
        <dbReference type="EMBL" id="AOW19337.1"/>
    </source>
</evidence>
<keyword evidence="1" id="KW-0812">Transmembrane</keyword>
<organism evidence="2 3">
    <name type="scientific">Urechidicola croceus</name>
    <dbReference type="NCBI Taxonomy" id="1850246"/>
    <lineage>
        <taxon>Bacteria</taxon>
        <taxon>Pseudomonadati</taxon>
        <taxon>Bacteroidota</taxon>
        <taxon>Flavobacteriia</taxon>
        <taxon>Flavobacteriales</taxon>
        <taxon>Flavobacteriaceae</taxon>
        <taxon>Urechidicola</taxon>
    </lineage>
</organism>
<evidence type="ECO:0000313" key="3">
    <source>
        <dbReference type="Proteomes" id="UP000176050"/>
    </source>
</evidence>
<feature type="transmembrane region" description="Helical" evidence="1">
    <location>
        <begin position="72"/>
        <end position="88"/>
    </location>
</feature>
<gene>
    <name evidence="2" type="ORF">LPB138_00965</name>
</gene>
<keyword evidence="1" id="KW-0472">Membrane</keyword>
<dbReference type="KEGG" id="lul:LPB138_00965"/>
<dbReference type="STRING" id="1850246.LPB138_00965"/>
<dbReference type="EMBL" id="CP017478">
    <property type="protein sequence ID" value="AOW19337.1"/>
    <property type="molecule type" value="Genomic_DNA"/>
</dbReference>
<evidence type="ECO:0000256" key="1">
    <source>
        <dbReference type="SAM" id="Phobius"/>
    </source>
</evidence>
<keyword evidence="1" id="KW-1133">Transmembrane helix</keyword>
<dbReference type="RefSeq" id="WP_070235467.1">
    <property type="nucleotide sequence ID" value="NZ_CP017478.1"/>
</dbReference>
<dbReference type="OrthoDB" id="1441309at2"/>
<dbReference type="AlphaFoldDB" id="A0A1D8P459"/>
<keyword evidence="3" id="KW-1185">Reference proteome</keyword>
<reference evidence="2 3" key="1">
    <citation type="submission" date="2016-10" db="EMBL/GenBank/DDBJ databases">
        <title>Lutibacter sp. LPB0138, isolated from marine gastropod.</title>
        <authorList>
            <person name="Kim E."/>
            <person name="Yi H."/>
        </authorList>
    </citation>
    <scope>NUCLEOTIDE SEQUENCE [LARGE SCALE GENOMIC DNA]</scope>
    <source>
        <strain evidence="2 3">LPB0138</strain>
    </source>
</reference>
<sequence>MTETISNNEKSFNILNKLILNGFYDGNISPNRIELNRKYGLFNSGGNHRIVGILNSENKFELGFDFKSPMNILSKIVIGIGIVFSIVSLTYGNWFLPIPFFIVPFLIMFIDFKLKKKKEINLLTSKFLELYKSEYETE</sequence>
<proteinExistence type="predicted"/>
<protein>
    <submittedName>
        <fullName evidence="2">Uncharacterized protein</fullName>
    </submittedName>
</protein>
<accession>A0A1D8P459</accession>
<dbReference type="Proteomes" id="UP000176050">
    <property type="component" value="Chromosome"/>
</dbReference>